<evidence type="ECO:0000256" key="1">
    <source>
        <dbReference type="ARBA" id="ARBA00022723"/>
    </source>
</evidence>
<protein>
    <submittedName>
        <fullName evidence="5">DUF2007 domain-containing protein</fullName>
    </submittedName>
</protein>
<dbReference type="Gene3D" id="2.30.30.380">
    <property type="entry name" value="Zn-finger domain of Sec23/24"/>
    <property type="match status" value="1"/>
</dbReference>
<evidence type="ECO:0000313" key="5">
    <source>
        <dbReference type="EMBL" id="QSX32434.1"/>
    </source>
</evidence>
<dbReference type="Proteomes" id="UP000662770">
    <property type="component" value="Chromosome"/>
</dbReference>
<keyword evidence="1" id="KW-0479">Metal-binding</keyword>
<sequence>MEQRKVLIASGNLLQAHTWKGMLEASGIEVELRGEALMGGVGELPVDAQSVQLWVFSGQAEQAQLALAALDVEQPQWQCVQCHEFNHASFELCWQCSAERSESHNG</sequence>
<evidence type="ECO:0000259" key="4">
    <source>
        <dbReference type="PROSITE" id="PS01358"/>
    </source>
</evidence>
<dbReference type="PROSITE" id="PS01358">
    <property type="entry name" value="ZF_RANBP2_1"/>
    <property type="match status" value="1"/>
</dbReference>
<evidence type="ECO:0000256" key="3">
    <source>
        <dbReference type="ARBA" id="ARBA00022833"/>
    </source>
</evidence>
<dbReference type="InterPro" id="IPR036443">
    <property type="entry name" value="Znf_RanBP2_sf"/>
</dbReference>
<proteinExistence type="predicted"/>
<reference evidence="5 6" key="1">
    <citation type="submission" date="2021-03" db="EMBL/GenBank/DDBJ databases">
        <title>Novel species identification of genus Shewanella.</title>
        <authorList>
            <person name="Liu G."/>
            <person name="Zhang Q."/>
        </authorList>
    </citation>
    <scope>NUCLEOTIDE SEQUENCE [LARGE SCALE GENOMIC DNA]</scope>
    <source>
        <strain evidence="5 6">FJAT-51800</strain>
    </source>
</reference>
<dbReference type="RefSeq" id="WP_207353678.1">
    <property type="nucleotide sequence ID" value="NZ_CP071503.1"/>
</dbReference>
<dbReference type="EMBL" id="CP071503">
    <property type="protein sequence ID" value="QSX32434.1"/>
    <property type="molecule type" value="Genomic_DNA"/>
</dbReference>
<keyword evidence="6" id="KW-1185">Reference proteome</keyword>
<dbReference type="InterPro" id="IPR001876">
    <property type="entry name" value="Znf_RanBP2"/>
</dbReference>
<evidence type="ECO:0000313" key="6">
    <source>
        <dbReference type="Proteomes" id="UP000662770"/>
    </source>
</evidence>
<gene>
    <name evidence="5" type="ORF">JYB87_11720</name>
</gene>
<keyword evidence="2" id="KW-0863">Zinc-finger</keyword>
<accession>A0ABX7QMF6</accession>
<dbReference type="SUPFAM" id="SSF90209">
    <property type="entry name" value="Ran binding protein zinc finger-like"/>
    <property type="match status" value="1"/>
</dbReference>
<keyword evidence="3" id="KW-0862">Zinc</keyword>
<dbReference type="Pfam" id="PF09413">
    <property type="entry name" value="DUF2007"/>
    <property type="match status" value="1"/>
</dbReference>
<dbReference type="InterPro" id="IPR018551">
    <property type="entry name" value="DUF2007"/>
</dbReference>
<name>A0ABX7QMF6_9GAMM</name>
<feature type="domain" description="RanBP2-type" evidence="4">
    <location>
        <begin position="77"/>
        <end position="96"/>
    </location>
</feature>
<evidence type="ECO:0000256" key="2">
    <source>
        <dbReference type="ARBA" id="ARBA00022771"/>
    </source>
</evidence>
<organism evidence="5 6">
    <name type="scientific">Shewanella avicenniae</name>
    <dbReference type="NCBI Taxonomy" id="2814294"/>
    <lineage>
        <taxon>Bacteria</taxon>
        <taxon>Pseudomonadati</taxon>
        <taxon>Pseudomonadota</taxon>
        <taxon>Gammaproteobacteria</taxon>
        <taxon>Alteromonadales</taxon>
        <taxon>Shewanellaceae</taxon>
        <taxon>Shewanella</taxon>
    </lineage>
</organism>